<protein>
    <submittedName>
        <fullName evidence="2">Uncharacterized protein</fullName>
    </submittedName>
</protein>
<sequence>MKSREAFRPFWLVFKSVRACLPVPRPMRCSIEINETGSTKAPRPDRLVGTTVPPKAPRTCTSGSVPAQRYDCAALHQAGLDFPFTLGRPNGLLLSPVNRCSARGSNGMKIKRKGELEG</sequence>
<evidence type="ECO:0000313" key="3">
    <source>
        <dbReference type="Proteomes" id="UP000625711"/>
    </source>
</evidence>
<name>A0A834IPY6_RHYFE</name>
<dbReference type="AlphaFoldDB" id="A0A834IPY6"/>
<gene>
    <name evidence="2" type="ORF">GWI33_011726</name>
</gene>
<dbReference type="EMBL" id="JAACXV010000060">
    <property type="protein sequence ID" value="KAF7285189.1"/>
    <property type="molecule type" value="Genomic_DNA"/>
</dbReference>
<keyword evidence="3" id="KW-1185">Reference proteome</keyword>
<feature type="region of interest" description="Disordered" evidence="1">
    <location>
        <begin position="34"/>
        <end position="61"/>
    </location>
</feature>
<accession>A0A834IPY6</accession>
<proteinExistence type="predicted"/>
<organism evidence="2 3">
    <name type="scientific">Rhynchophorus ferrugineus</name>
    <name type="common">Red palm weevil</name>
    <name type="synonym">Curculio ferrugineus</name>
    <dbReference type="NCBI Taxonomy" id="354439"/>
    <lineage>
        <taxon>Eukaryota</taxon>
        <taxon>Metazoa</taxon>
        <taxon>Ecdysozoa</taxon>
        <taxon>Arthropoda</taxon>
        <taxon>Hexapoda</taxon>
        <taxon>Insecta</taxon>
        <taxon>Pterygota</taxon>
        <taxon>Neoptera</taxon>
        <taxon>Endopterygota</taxon>
        <taxon>Coleoptera</taxon>
        <taxon>Polyphaga</taxon>
        <taxon>Cucujiformia</taxon>
        <taxon>Curculionidae</taxon>
        <taxon>Dryophthorinae</taxon>
        <taxon>Rhynchophorus</taxon>
    </lineage>
</organism>
<comment type="caution">
    <text evidence="2">The sequence shown here is derived from an EMBL/GenBank/DDBJ whole genome shotgun (WGS) entry which is preliminary data.</text>
</comment>
<reference evidence="2" key="1">
    <citation type="submission" date="2020-08" db="EMBL/GenBank/DDBJ databases">
        <title>Genome sequencing and assembly of the red palm weevil Rhynchophorus ferrugineus.</title>
        <authorList>
            <person name="Dias G.B."/>
            <person name="Bergman C.M."/>
            <person name="Manee M."/>
        </authorList>
    </citation>
    <scope>NUCLEOTIDE SEQUENCE</scope>
    <source>
        <strain evidence="2">AA-2017</strain>
        <tissue evidence="2">Whole larva</tissue>
    </source>
</reference>
<dbReference type="Proteomes" id="UP000625711">
    <property type="component" value="Unassembled WGS sequence"/>
</dbReference>
<evidence type="ECO:0000256" key="1">
    <source>
        <dbReference type="SAM" id="MobiDB-lite"/>
    </source>
</evidence>
<evidence type="ECO:0000313" key="2">
    <source>
        <dbReference type="EMBL" id="KAF7285189.1"/>
    </source>
</evidence>